<protein>
    <recommendedName>
        <fullName evidence="3">DinB superfamily protein</fullName>
    </recommendedName>
</protein>
<proteinExistence type="predicted"/>
<dbReference type="EMBL" id="FLRH01000004">
    <property type="protein sequence ID" value="SBT67785.1"/>
    <property type="molecule type" value="Genomic_DNA"/>
</dbReference>
<evidence type="ECO:0000313" key="1">
    <source>
        <dbReference type="EMBL" id="SBT67785.1"/>
    </source>
</evidence>
<dbReference type="Gene3D" id="1.20.120.450">
    <property type="entry name" value="dinb family like domain"/>
    <property type="match status" value="1"/>
</dbReference>
<evidence type="ECO:0000313" key="2">
    <source>
        <dbReference type="Proteomes" id="UP000199558"/>
    </source>
</evidence>
<name>A0A1A9BE46_9ACTN</name>
<accession>A0A1A9BE46</accession>
<dbReference type="AlphaFoldDB" id="A0A1A9BE46"/>
<sequence length="206" mass="23052">MSDRCGTLAGMADLGDVKDALHLYLRETREDLIWKLDGLSERDARLPRTATGNNLLGIVKHCLNVEAGYFGPTFGRQFPTPGELVPMEAYDADPQADWYAREDETKDGLIDLYRRVAAFADETIGQLPLDAPGQVPWWRPGRQAVTLHRIITHVTVDLARHAGHADILREQLDTAIGLREANTNVPDEYDWPAYVGRLTTLADRFA</sequence>
<dbReference type="STRING" id="946078.GA0070622_4849"/>
<gene>
    <name evidence="1" type="ORF">GA0070622_4849</name>
</gene>
<dbReference type="SUPFAM" id="SSF109854">
    <property type="entry name" value="DinB/YfiT-like putative metalloenzymes"/>
    <property type="match status" value="1"/>
</dbReference>
<evidence type="ECO:0008006" key="3">
    <source>
        <dbReference type="Google" id="ProtNLM"/>
    </source>
</evidence>
<reference evidence="2" key="1">
    <citation type="submission" date="2016-06" db="EMBL/GenBank/DDBJ databases">
        <authorList>
            <person name="Varghese N."/>
            <person name="Submissions Spin"/>
        </authorList>
    </citation>
    <scope>NUCLEOTIDE SEQUENCE [LARGE SCALE GENOMIC DNA]</scope>
    <source>
        <strain evidence="2">DSM 45794</strain>
    </source>
</reference>
<dbReference type="InterPro" id="IPR034660">
    <property type="entry name" value="DinB/YfiT-like"/>
</dbReference>
<keyword evidence="2" id="KW-1185">Reference proteome</keyword>
<dbReference type="InterPro" id="IPR007061">
    <property type="entry name" value="MST-like"/>
</dbReference>
<organism evidence="1 2">
    <name type="scientific">Micromonospora sediminicola</name>
    <dbReference type="NCBI Taxonomy" id="946078"/>
    <lineage>
        <taxon>Bacteria</taxon>
        <taxon>Bacillati</taxon>
        <taxon>Actinomycetota</taxon>
        <taxon>Actinomycetes</taxon>
        <taxon>Micromonosporales</taxon>
        <taxon>Micromonosporaceae</taxon>
        <taxon>Micromonospora</taxon>
    </lineage>
</organism>
<dbReference type="Pfam" id="PF04978">
    <property type="entry name" value="MST"/>
    <property type="match status" value="1"/>
</dbReference>
<dbReference type="Proteomes" id="UP000199558">
    <property type="component" value="Unassembled WGS sequence"/>
</dbReference>